<feature type="compositionally biased region" description="Basic and acidic residues" evidence="1">
    <location>
        <begin position="137"/>
        <end position="153"/>
    </location>
</feature>
<evidence type="ECO:0000313" key="2">
    <source>
        <dbReference type="EMBL" id="KAK5094002.1"/>
    </source>
</evidence>
<accession>A0ABR0KFN0</accession>
<keyword evidence="3" id="KW-1185">Reference proteome</keyword>
<organism evidence="2 3">
    <name type="scientific">Lithohypha guttulata</name>
    <dbReference type="NCBI Taxonomy" id="1690604"/>
    <lineage>
        <taxon>Eukaryota</taxon>
        <taxon>Fungi</taxon>
        <taxon>Dikarya</taxon>
        <taxon>Ascomycota</taxon>
        <taxon>Pezizomycotina</taxon>
        <taxon>Eurotiomycetes</taxon>
        <taxon>Chaetothyriomycetidae</taxon>
        <taxon>Chaetothyriales</taxon>
        <taxon>Trichomeriaceae</taxon>
        <taxon>Lithohypha</taxon>
    </lineage>
</organism>
<sequence length="581" mass="65170">MRKRKRGYGTYVDEDTGEVSTVQTTKQAKRDHQKSGKWYKEPTEQEIRAWEREEKQQAAAERAARRENNKKLNAAKRAEQEAKDQNLKRQMFEAGKITFTQTLAKKDEDQLNLHSWFGGRPQQSRSRKPLAQTSQHNADKQHEENKEDNENGRAAHRLTKLVRSLSHESTEDRDMEGDNDFFKDGTTLTSKKDLQPEASTMDQRPDLDQDELDLLNSSQDFDIAEDSDAKTEVLDPESEQAEQDSYNVFKVPDLPPPREAKRLPLSPVSQSELNVRATQSLQVSSFKGRLAKAEITTTTSSTQAVRDILSGICTQDLALDLGEGELDKENQEPEDEVSAKQAGSPIKKSSPLKQVESVYTVAPLNRSFTSMNDSFNYDDIFAGLDDPNPNEEADCPEDFDDCGLDDAFLSALPLTQMVSSARSSITTPFPTATPKPAPSSGLTKMSKSSKEPFKKYDSFASEGLDDDDLVEGLKEFERSQNKAMTPATVVKQRRALPWEKPDWAAETTTTAGLEQLMGDIEDDAMNELGWTDTQRQTALGWTLEDTTNATPVLTLALLDMLYDWMIYNCMRYPVGTGMGTE</sequence>
<evidence type="ECO:0000256" key="1">
    <source>
        <dbReference type="SAM" id="MobiDB-lite"/>
    </source>
</evidence>
<feature type="region of interest" description="Disordered" evidence="1">
    <location>
        <begin position="112"/>
        <end position="206"/>
    </location>
</feature>
<comment type="caution">
    <text evidence="2">The sequence shown here is derived from an EMBL/GenBank/DDBJ whole genome shotgun (WGS) entry which is preliminary data.</text>
</comment>
<gene>
    <name evidence="2" type="ORF">LTR24_003809</name>
</gene>
<feature type="region of interest" description="Disordered" evidence="1">
    <location>
        <begin position="425"/>
        <end position="448"/>
    </location>
</feature>
<dbReference type="EMBL" id="JAVRRG010000037">
    <property type="protein sequence ID" value="KAK5094002.1"/>
    <property type="molecule type" value="Genomic_DNA"/>
</dbReference>
<proteinExistence type="predicted"/>
<feature type="region of interest" description="Disordered" evidence="1">
    <location>
        <begin position="327"/>
        <end position="352"/>
    </location>
</feature>
<dbReference type="Proteomes" id="UP001345013">
    <property type="component" value="Unassembled WGS sequence"/>
</dbReference>
<feature type="region of interest" description="Disordered" evidence="1">
    <location>
        <begin position="1"/>
        <end position="89"/>
    </location>
</feature>
<name>A0ABR0KFN0_9EURO</name>
<reference evidence="2 3" key="1">
    <citation type="submission" date="2023-08" db="EMBL/GenBank/DDBJ databases">
        <title>Black Yeasts Isolated from many extreme environments.</title>
        <authorList>
            <person name="Coleine C."/>
            <person name="Stajich J.E."/>
            <person name="Selbmann L."/>
        </authorList>
    </citation>
    <scope>NUCLEOTIDE SEQUENCE [LARGE SCALE GENOMIC DNA]</scope>
    <source>
        <strain evidence="2 3">CCFEE 5885</strain>
    </source>
</reference>
<feature type="compositionally biased region" description="Basic and acidic residues" evidence="1">
    <location>
        <begin position="28"/>
        <end position="89"/>
    </location>
</feature>
<protein>
    <submittedName>
        <fullName evidence="2">Uncharacterized protein</fullName>
    </submittedName>
</protein>
<evidence type="ECO:0000313" key="3">
    <source>
        <dbReference type="Proteomes" id="UP001345013"/>
    </source>
</evidence>